<dbReference type="Gene3D" id="3.40.50.720">
    <property type="entry name" value="NAD(P)-binding Rossmann-like Domain"/>
    <property type="match status" value="1"/>
</dbReference>
<dbReference type="Proteomes" id="UP000537718">
    <property type="component" value="Unassembled WGS sequence"/>
</dbReference>
<comment type="pathway">
    <text evidence="1 6">Carbohydrate biosynthesis; dTDP-L-rhamnose biosynthesis.</text>
</comment>
<gene>
    <name evidence="8" type="ORF">HDE69_003814</name>
</gene>
<evidence type="ECO:0000256" key="5">
    <source>
        <dbReference type="ARBA" id="ARBA00048200"/>
    </source>
</evidence>
<name>A0A7W8YVV4_9SPHI</name>
<comment type="similarity">
    <text evidence="2 6">Belongs to the dTDP-4-dehydrorhamnose reductase family.</text>
</comment>
<dbReference type="InterPro" id="IPR005913">
    <property type="entry name" value="dTDP_dehydrorham_reduct"/>
</dbReference>
<evidence type="ECO:0000256" key="1">
    <source>
        <dbReference type="ARBA" id="ARBA00004781"/>
    </source>
</evidence>
<dbReference type="PANTHER" id="PTHR10491">
    <property type="entry name" value="DTDP-4-DEHYDRORHAMNOSE REDUCTASE"/>
    <property type="match status" value="1"/>
</dbReference>
<evidence type="ECO:0000259" key="7">
    <source>
        <dbReference type="Pfam" id="PF04321"/>
    </source>
</evidence>
<dbReference type="GO" id="GO:0008831">
    <property type="term" value="F:dTDP-4-dehydrorhamnose reductase activity"/>
    <property type="evidence" value="ECO:0007669"/>
    <property type="project" value="UniProtKB-EC"/>
</dbReference>
<comment type="caution">
    <text evidence="8">The sequence shown here is derived from an EMBL/GenBank/DDBJ whole genome shotgun (WGS) entry which is preliminary data.</text>
</comment>
<keyword evidence="6 8" id="KW-0560">Oxidoreductase</keyword>
<comment type="function">
    <text evidence="6">Catalyzes the reduction of dTDP-6-deoxy-L-lyxo-4-hexulose to yield dTDP-L-rhamnose.</text>
</comment>
<comment type="catalytic activity">
    <reaction evidence="5">
        <text>dTDP-beta-L-rhamnose + NADP(+) = dTDP-4-dehydro-beta-L-rhamnose + NADPH + H(+)</text>
        <dbReference type="Rhea" id="RHEA:21796"/>
        <dbReference type="ChEBI" id="CHEBI:15378"/>
        <dbReference type="ChEBI" id="CHEBI:57510"/>
        <dbReference type="ChEBI" id="CHEBI:57783"/>
        <dbReference type="ChEBI" id="CHEBI:58349"/>
        <dbReference type="ChEBI" id="CHEBI:62830"/>
        <dbReference type="EC" id="1.1.1.133"/>
    </reaction>
</comment>
<proteinExistence type="inferred from homology"/>
<dbReference type="PANTHER" id="PTHR10491:SF4">
    <property type="entry name" value="METHIONINE ADENOSYLTRANSFERASE 2 SUBUNIT BETA"/>
    <property type="match status" value="1"/>
</dbReference>
<dbReference type="Pfam" id="PF04321">
    <property type="entry name" value="RmlD_sub_bind"/>
    <property type="match status" value="1"/>
</dbReference>
<evidence type="ECO:0000256" key="6">
    <source>
        <dbReference type="RuleBase" id="RU364082"/>
    </source>
</evidence>
<evidence type="ECO:0000256" key="4">
    <source>
        <dbReference type="ARBA" id="ARBA00017099"/>
    </source>
</evidence>
<dbReference type="GO" id="GO:0005829">
    <property type="term" value="C:cytosol"/>
    <property type="evidence" value="ECO:0007669"/>
    <property type="project" value="TreeGrafter"/>
</dbReference>
<dbReference type="RefSeq" id="WP_183868723.1">
    <property type="nucleotide sequence ID" value="NZ_JACHCF010000009.1"/>
</dbReference>
<organism evidence="8 9">
    <name type="scientific">Pedobacter cryoconitis</name>
    <dbReference type="NCBI Taxonomy" id="188932"/>
    <lineage>
        <taxon>Bacteria</taxon>
        <taxon>Pseudomonadati</taxon>
        <taxon>Bacteroidota</taxon>
        <taxon>Sphingobacteriia</taxon>
        <taxon>Sphingobacteriales</taxon>
        <taxon>Sphingobacteriaceae</taxon>
        <taxon>Pedobacter</taxon>
    </lineage>
</organism>
<dbReference type="EC" id="1.1.1.133" evidence="3 6"/>
<dbReference type="GO" id="GO:0019305">
    <property type="term" value="P:dTDP-rhamnose biosynthetic process"/>
    <property type="evidence" value="ECO:0007669"/>
    <property type="project" value="UniProtKB-UniPathway"/>
</dbReference>
<dbReference type="InterPro" id="IPR029903">
    <property type="entry name" value="RmlD-like-bd"/>
</dbReference>
<evidence type="ECO:0000313" key="9">
    <source>
        <dbReference type="Proteomes" id="UP000537718"/>
    </source>
</evidence>
<dbReference type="SUPFAM" id="SSF51735">
    <property type="entry name" value="NAD(P)-binding Rossmann-fold domains"/>
    <property type="match status" value="1"/>
</dbReference>
<evidence type="ECO:0000313" key="8">
    <source>
        <dbReference type="EMBL" id="MBB5622736.1"/>
    </source>
</evidence>
<feature type="domain" description="RmlD-like substrate binding" evidence="7">
    <location>
        <begin position="3"/>
        <end position="294"/>
    </location>
</feature>
<evidence type="ECO:0000256" key="3">
    <source>
        <dbReference type="ARBA" id="ARBA00012929"/>
    </source>
</evidence>
<dbReference type="EMBL" id="JACHCF010000009">
    <property type="protein sequence ID" value="MBB5622736.1"/>
    <property type="molecule type" value="Genomic_DNA"/>
</dbReference>
<evidence type="ECO:0000256" key="2">
    <source>
        <dbReference type="ARBA" id="ARBA00010944"/>
    </source>
</evidence>
<dbReference type="UniPathway" id="UPA00124"/>
<reference evidence="8 9" key="1">
    <citation type="submission" date="2020-08" db="EMBL/GenBank/DDBJ databases">
        <title>Genomic Encyclopedia of Type Strains, Phase IV (KMG-V): Genome sequencing to study the core and pangenomes of soil and plant-associated prokaryotes.</title>
        <authorList>
            <person name="Whitman W."/>
        </authorList>
    </citation>
    <scope>NUCLEOTIDE SEQUENCE [LARGE SCALE GENOMIC DNA]</scope>
    <source>
        <strain evidence="8 9">MP7CTX6</strain>
    </source>
</reference>
<dbReference type="InterPro" id="IPR036291">
    <property type="entry name" value="NAD(P)-bd_dom_sf"/>
</dbReference>
<protein>
    <recommendedName>
        <fullName evidence="4 6">dTDP-4-dehydrorhamnose reductase</fullName>
        <ecNumber evidence="3 6">1.1.1.133</ecNumber>
    </recommendedName>
</protein>
<dbReference type="AlphaFoldDB" id="A0A7W8YVV4"/>
<dbReference type="CDD" id="cd05254">
    <property type="entry name" value="dTDP_HR_like_SDR_e"/>
    <property type="match status" value="1"/>
</dbReference>
<sequence>MKTVLVTGSNGLLGQKITSTILSGKQFNLVATSKGENRFKTMQGYTYAEMDILNPANVREVLERYRPDAIIHTAALTNVDKCETEKELAYALNVEAVKTLITICEEYKIQLVHLSTDFIFDGLNGPYLESDVPNPLSYYGKTKSESEELVKNAACKWAILRTIIVYGIISDESRSNIVLWAKGALEKGTPISVVNDQWRMPTLVEDLADACLLVIEKNANGVFNISGKDMMGISELVFKVADFWNLNKELITEISAASLNQSAPRPMRTGFILDKAIHELGYAPRSFEQGLALLDEQLKERERLTEQEAK</sequence>
<accession>A0A7W8YVV4</accession>
<keyword evidence="6" id="KW-0521">NADP</keyword>